<keyword evidence="2 8" id="KW-0409">Iron storage</keyword>
<dbReference type="KEGG" id="mod:AS202_01490"/>
<sequence>MLSEKLEKALNEQIKIEGDSSQIYLEMASWAEIQGFEGIATFMFAQSDEERQHMLKLVKYVNQRGGQAVIPAVTKPELDHTSFKALFKQLFDHEVFVSKSINELVHIALEERDYATHNFLQWYVSEQIEEEATARTILDKINLIGDDKGGLYLFDNDIKNFNQQANNNPAV</sequence>
<dbReference type="RefSeq" id="WP_006260225.1">
    <property type="nucleotide sequence ID" value="NZ_BCMQ01000007.1"/>
</dbReference>
<dbReference type="InterPro" id="IPR008331">
    <property type="entry name" value="Ferritin_DPS_dom"/>
</dbReference>
<feature type="binding site" evidence="7">
    <location>
        <position position="50"/>
    </location>
    <ligand>
        <name>Fe cation</name>
        <dbReference type="ChEBI" id="CHEBI:24875"/>
        <label>1</label>
    </ligand>
</feature>
<comment type="function">
    <text evidence="8">Iron-storage protein.</text>
</comment>
<dbReference type="SUPFAM" id="SSF47240">
    <property type="entry name" value="Ferritin-like"/>
    <property type="match status" value="1"/>
</dbReference>
<dbReference type="CDD" id="cd01055">
    <property type="entry name" value="Nonheme_Ferritin"/>
    <property type="match status" value="1"/>
</dbReference>
<dbReference type="GO" id="GO:0005737">
    <property type="term" value="C:cytoplasm"/>
    <property type="evidence" value="ECO:0007669"/>
    <property type="project" value="UniProtKB-SubCell"/>
</dbReference>
<dbReference type="eggNOG" id="COG1528">
    <property type="taxonomic scope" value="Bacteria"/>
</dbReference>
<comment type="catalytic activity">
    <reaction evidence="8">
        <text>4 Fe(2+) + O2 + 6 H2O = 4 iron(III) oxide-hydroxide + 12 H(+)</text>
        <dbReference type="Rhea" id="RHEA:11972"/>
        <dbReference type="ChEBI" id="CHEBI:15377"/>
        <dbReference type="ChEBI" id="CHEBI:15378"/>
        <dbReference type="ChEBI" id="CHEBI:15379"/>
        <dbReference type="ChEBI" id="CHEBI:29033"/>
        <dbReference type="ChEBI" id="CHEBI:78619"/>
        <dbReference type="EC" id="1.16.3.2"/>
    </reaction>
</comment>
<accession>A0A0S7E9D0</accession>
<keyword evidence="5 7" id="KW-0408">Iron</keyword>
<reference evidence="9 10" key="1">
    <citation type="journal article" date="2016" name="J. Zhejiang Univ. Sci. B">
        <title>Antibiotic resistance mechanisms of Myroides sp.</title>
        <authorList>
            <person name="Hu S."/>
            <person name="Yuan S."/>
            <person name="Qu H."/>
            <person name="Jiang T."/>
            <person name="Zhou Y."/>
            <person name="Wang M."/>
            <person name="Ming D."/>
        </authorList>
    </citation>
    <scope>NUCLEOTIDE SEQUENCE [LARGE SCALE GENOMIC DNA]</scope>
    <source>
        <strain evidence="9 10">PR63039</strain>
    </source>
</reference>
<feature type="binding site" evidence="7">
    <location>
        <position position="17"/>
    </location>
    <ligand>
        <name>Fe cation</name>
        <dbReference type="ChEBI" id="CHEBI:24875"/>
        <label>1</label>
    </ligand>
</feature>
<evidence type="ECO:0000256" key="6">
    <source>
        <dbReference type="ARBA" id="ARBA00054546"/>
    </source>
</evidence>
<dbReference type="InterPro" id="IPR001519">
    <property type="entry name" value="Ferritin"/>
</dbReference>
<dbReference type="GO" id="GO:0016491">
    <property type="term" value="F:oxidoreductase activity"/>
    <property type="evidence" value="ECO:0007669"/>
    <property type="project" value="UniProtKB-KW"/>
</dbReference>
<dbReference type="InterPro" id="IPR012347">
    <property type="entry name" value="Ferritin-like"/>
</dbReference>
<feature type="binding site" evidence="7">
    <location>
        <position position="94"/>
    </location>
    <ligand>
        <name>Fe cation</name>
        <dbReference type="ChEBI" id="CHEBI:24875"/>
        <label>1</label>
    </ligand>
</feature>
<evidence type="ECO:0000256" key="3">
    <source>
        <dbReference type="ARBA" id="ARBA00022723"/>
    </source>
</evidence>
<keyword evidence="4" id="KW-0560">Oxidoreductase</keyword>
<feature type="binding site" evidence="7">
    <location>
        <position position="53"/>
    </location>
    <ligand>
        <name>Fe cation</name>
        <dbReference type="ChEBI" id="CHEBI:24875"/>
        <label>1</label>
    </ligand>
</feature>
<dbReference type="InterPro" id="IPR009078">
    <property type="entry name" value="Ferritin-like_SF"/>
</dbReference>
<proteinExistence type="inferred from homology"/>
<dbReference type="Proteomes" id="UP000069030">
    <property type="component" value="Chromosome"/>
</dbReference>
<dbReference type="InterPro" id="IPR009040">
    <property type="entry name" value="Ferritin-like_diiron"/>
</dbReference>
<organism evidence="9 10">
    <name type="scientific">Myroides odoratimimus</name>
    <dbReference type="NCBI Taxonomy" id="76832"/>
    <lineage>
        <taxon>Bacteria</taxon>
        <taxon>Pseudomonadati</taxon>
        <taxon>Bacteroidota</taxon>
        <taxon>Flavobacteriia</taxon>
        <taxon>Flavobacteriales</taxon>
        <taxon>Flavobacteriaceae</taxon>
        <taxon>Myroides</taxon>
    </lineage>
</organism>
<evidence type="ECO:0000256" key="5">
    <source>
        <dbReference type="ARBA" id="ARBA00023004"/>
    </source>
</evidence>
<dbReference type="GO" id="GO:0042802">
    <property type="term" value="F:identical protein binding"/>
    <property type="evidence" value="ECO:0007669"/>
    <property type="project" value="UniProtKB-ARBA"/>
</dbReference>
<keyword evidence="3 7" id="KW-0479">Metal-binding</keyword>
<dbReference type="PANTHER" id="PTHR11431:SF127">
    <property type="entry name" value="BACTERIAL NON-HEME FERRITIN"/>
    <property type="match status" value="1"/>
</dbReference>
<evidence type="ECO:0000256" key="7">
    <source>
        <dbReference type="PIRSR" id="PIRSR601519-1"/>
    </source>
</evidence>
<feature type="binding site" evidence="7">
    <location>
        <position position="127"/>
    </location>
    <ligand>
        <name>Fe cation</name>
        <dbReference type="ChEBI" id="CHEBI:24875"/>
        <label>1</label>
    </ligand>
</feature>
<protein>
    <recommendedName>
        <fullName evidence="8">Ferritin</fullName>
        <ecNumber evidence="8">1.16.3.2</ecNumber>
    </recommendedName>
</protein>
<dbReference type="PROSITE" id="PS50905">
    <property type="entry name" value="FERRITIN_LIKE"/>
    <property type="match status" value="1"/>
</dbReference>
<dbReference type="FunFam" id="1.20.1260.10:FF:000001">
    <property type="entry name" value="Non-heme ferritin"/>
    <property type="match status" value="1"/>
</dbReference>
<comment type="subcellular location">
    <subcellularLocation>
        <location evidence="8">Cytoplasm</location>
    </subcellularLocation>
</comment>
<dbReference type="InterPro" id="IPR041719">
    <property type="entry name" value="Ferritin_prok"/>
</dbReference>
<evidence type="ECO:0000256" key="2">
    <source>
        <dbReference type="ARBA" id="ARBA00022434"/>
    </source>
</evidence>
<dbReference type="EC" id="1.16.3.2" evidence="8"/>
<evidence type="ECO:0000256" key="8">
    <source>
        <dbReference type="RuleBase" id="RU361145"/>
    </source>
</evidence>
<keyword evidence="8" id="KW-0963">Cytoplasm</keyword>
<dbReference type="Pfam" id="PF00210">
    <property type="entry name" value="Ferritin"/>
    <property type="match status" value="1"/>
</dbReference>
<dbReference type="GO" id="GO:0008198">
    <property type="term" value="F:ferrous iron binding"/>
    <property type="evidence" value="ECO:0007669"/>
    <property type="project" value="TreeGrafter"/>
</dbReference>
<dbReference type="AlphaFoldDB" id="A0A0S7E9D0"/>
<comment type="function">
    <text evidence="6">May alleviate iron toxicity in the presence of oxygen.</text>
</comment>
<dbReference type="GO" id="GO:0006826">
    <property type="term" value="P:iron ion transport"/>
    <property type="evidence" value="ECO:0007669"/>
    <property type="project" value="InterPro"/>
</dbReference>
<dbReference type="GO" id="GO:0008199">
    <property type="term" value="F:ferric iron binding"/>
    <property type="evidence" value="ECO:0007669"/>
    <property type="project" value="InterPro"/>
</dbReference>
<dbReference type="PANTHER" id="PTHR11431">
    <property type="entry name" value="FERRITIN"/>
    <property type="match status" value="1"/>
</dbReference>
<evidence type="ECO:0000313" key="9">
    <source>
        <dbReference type="EMBL" id="ALU24921.1"/>
    </source>
</evidence>
<evidence type="ECO:0000256" key="4">
    <source>
        <dbReference type="ARBA" id="ARBA00023002"/>
    </source>
</evidence>
<name>A0A0S7E9D0_9FLAO</name>
<evidence type="ECO:0000313" key="10">
    <source>
        <dbReference type="Proteomes" id="UP000069030"/>
    </source>
</evidence>
<comment type="similarity">
    <text evidence="1 8">Belongs to the ferritin family. Prokaryotic subfamily.</text>
</comment>
<dbReference type="Gene3D" id="1.20.1260.10">
    <property type="match status" value="1"/>
</dbReference>
<evidence type="ECO:0000256" key="1">
    <source>
        <dbReference type="ARBA" id="ARBA00006950"/>
    </source>
</evidence>
<gene>
    <name evidence="9" type="ORF">AS202_01490</name>
</gene>
<dbReference type="GO" id="GO:0006879">
    <property type="term" value="P:intracellular iron ion homeostasis"/>
    <property type="evidence" value="ECO:0007669"/>
    <property type="project" value="UniProtKB-KW"/>
</dbReference>
<dbReference type="EMBL" id="CP013690">
    <property type="protein sequence ID" value="ALU24921.1"/>
    <property type="molecule type" value="Genomic_DNA"/>
</dbReference>